<dbReference type="SUPFAM" id="SSF57716">
    <property type="entry name" value="Glucocorticoid receptor-like (DNA-binding domain)"/>
    <property type="match status" value="1"/>
</dbReference>
<dbReference type="PROSITE" id="PS51039">
    <property type="entry name" value="ZF_AN1"/>
    <property type="match status" value="1"/>
</dbReference>
<dbReference type="EnsemblPlants" id="Kaladp0041s0017.4.v1.1">
    <property type="protein sequence ID" value="Kaladp0041s0017.4.v1.1.CDS.1"/>
    <property type="gene ID" value="Kaladp0041s0017.v1.1"/>
</dbReference>
<dbReference type="GO" id="GO:0003677">
    <property type="term" value="F:DNA binding"/>
    <property type="evidence" value="ECO:0007669"/>
    <property type="project" value="InterPro"/>
</dbReference>
<dbReference type="InterPro" id="IPR002653">
    <property type="entry name" value="Znf_A20"/>
</dbReference>
<dbReference type="EnsemblPlants" id="Kaladp0041s0017.9.v1.1">
    <property type="protein sequence ID" value="Kaladp0041s0017.9.v1.1.CDS.1"/>
    <property type="gene ID" value="Kaladp0041s0017.v1.1"/>
</dbReference>
<organism evidence="9 10">
    <name type="scientific">Kalanchoe fedtschenkoi</name>
    <name type="common">Lavender scallops</name>
    <name type="synonym">South American air plant</name>
    <dbReference type="NCBI Taxonomy" id="63787"/>
    <lineage>
        <taxon>Eukaryota</taxon>
        <taxon>Viridiplantae</taxon>
        <taxon>Streptophyta</taxon>
        <taxon>Embryophyta</taxon>
        <taxon>Tracheophyta</taxon>
        <taxon>Spermatophyta</taxon>
        <taxon>Magnoliopsida</taxon>
        <taxon>eudicotyledons</taxon>
        <taxon>Gunneridae</taxon>
        <taxon>Pentapetalae</taxon>
        <taxon>Saxifragales</taxon>
        <taxon>Crassulaceae</taxon>
        <taxon>Kalanchoe</taxon>
    </lineage>
</organism>
<dbReference type="FunFam" id="4.10.1110.10:FF:000001">
    <property type="entry name" value="Zinc finger AN1-type containing 6"/>
    <property type="match status" value="1"/>
</dbReference>
<evidence type="ECO:0000256" key="3">
    <source>
        <dbReference type="ARBA" id="ARBA00022771"/>
    </source>
</evidence>
<dbReference type="InterPro" id="IPR000058">
    <property type="entry name" value="Znf_AN1"/>
</dbReference>
<evidence type="ECO:0000256" key="4">
    <source>
        <dbReference type="ARBA" id="ARBA00022833"/>
    </source>
</evidence>
<dbReference type="Gramene" id="Kaladp0041s0017.10.v1.1">
    <property type="protein sequence ID" value="Kaladp0041s0017.10.v1.1.CDS.1"/>
    <property type="gene ID" value="Kaladp0041s0017.v1.1"/>
</dbReference>
<dbReference type="Proteomes" id="UP000594263">
    <property type="component" value="Unplaced"/>
</dbReference>
<dbReference type="InterPro" id="IPR035896">
    <property type="entry name" value="AN1-like_Znf"/>
</dbReference>
<dbReference type="Gene3D" id="1.20.5.4770">
    <property type="match status" value="1"/>
</dbReference>
<evidence type="ECO:0000256" key="1">
    <source>
        <dbReference type="ARBA" id="ARBA00003732"/>
    </source>
</evidence>
<evidence type="ECO:0000256" key="2">
    <source>
        <dbReference type="ARBA" id="ARBA00022723"/>
    </source>
</evidence>
<dbReference type="PROSITE" id="PS51036">
    <property type="entry name" value="ZF_A20"/>
    <property type="match status" value="1"/>
</dbReference>
<feature type="domain" description="A20-type" evidence="7">
    <location>
        <begin position="12"/>
        <end position="46"/>
    </location>
</feature>
<dbReference type="Gene3D" id="4.10.1110.10">
    <property type="entry name" value="AN1-like Zinc finger"/>
    <property type="match status" value="1"/>
</dbReference>
<keyword evidence="10" id="KW-1185">Reference proteome</keyword>
<dbReference type="Gramene" id="Kaladp0041s0017.2.v1.1">
    <property type="protein sequence ID" value="Kaladp0041s0017.2.v1.1.CDS.1"/>
    <property type="gene ID" value="Kaladp0041s0017.v1.1"/>
</dbReference>
<dbReference type="GO" id="GO:0008270">
    <property type="term" value="F:zinc ion binding"/>
    <property type="evidence" value="ECO:0007669"/>
    <property type="project" value="UniProtKB-KW"/>
</dbReference>
<feature type="domain" description="AN1-type" evidence="8">
    <location>
        <begin position="102"/>
        <end position="148"/>
    </location>
</feature>
<dbReference type="EnsemblPlants" id="Kaladp0041s0017.6.v1.1">
    <property type="protein sequence ID" value="Kaladp0041s0017.6.v1.1.CDS.1"/>
    <property type="gene ID" value="Kaladp0041s0017.v1.1"/>
</dbReference>
<evidence type="ECO:0000313" key="9">
    <source>
        <dbReference type="EnsemblPlants" id="Kaladp0041s0017.1.v1.1.CDS.1"/>
    </source>
</evidence>
<dbReference type="Gramene" id="Kaladp0041s0017.4.v1.1">
    <property type="protein sequence ID" value="Kaladp0041s0017.4.v1.1.CDS.1"/>
    <property type="gene ID" value="Kaladp0041s0017.v1.1"/>
</dbReference>
<dbReference type="EnsemblPlants" id="Kaladp0041s0017.3.v1.1">
    <property type="protein sequence ID" value="Kaladp0041s0017.3.v1.1.CDS.1"/>
    <property type="gene ID" value="Kaladp0041s0017.v1.1"/>
</dbReference>
<comment type="function">
    <text evidence="1">May be involved in environmental stress response.</text>
</comment>
<sequence>MEHDKTGCQAPPDAPQLCANNCGFFGSAATNNMCSKCFKDMVLNQQQAQIAVSTLVTGGSSDTTEVIKGATTSMVADSAKSVPMTQAAPALPPNDDGNEKTRQGPTRCHCCRKRVGLTGFNCRCGSTFCSIHRYSDKHDCPFDYKNAGRDAIAEANPVIKADKLSDKI</sequence>
<dbReference type="Pfam" id="PF01754">
    <property type="entry name" value="zf-A20"/>
    <property type="match status" value="1"/>
</dbReference>
<dbReference type="Gramene" id="Kaladp0041s0017.3.v1.1">
    <property type="protein sequence ID" value="Kaladp0041s0017.3.v1.1.CDS.1"/>
    <property type="gene ID" value="Kaladp0041s0017.v1.1"/>
</dbReference>
<dbReference type="PANTHER" id="PTHR10634:SF104">
    <property type="entry name" value="ZINC FINGER A20 AND AN1 DOMAIN-CONTAINING STRESS-ASSOCIATED PROTEIN 2"/>
    <property type="match status" value="1"/>
</dbReference>
<dbReference type="SUPFAM" id="SSF118310">
    <property type="entry name" value="AN1-like Zinc finger"/>
    <property type="match status" value="1"/>
</dbReference>
<dbReference type="EnsemblPlants" id="Kaladp0041s0017.8.v1.1">
    <property type="protein sequence ID" value="Kaladp0041s0017.8.v1.1.CDS.1"/>
    <property type="gene ID" value="Kaladp0041s0017.v1.1"/>
</dbReference>
<proteinExistence type="predicted"/>
<keyword evidence="2" id="KW-0479">Metal-binding</keyword>
<keyword evidence="3 5" id="KW-0863">Zinc-finger</keyword>
<dbReference type="Gramene" id="Kaladp0041s0017.7.v1.1">
    <property type="protein sequence ID" value="Kaladp0041s0017.7.v1.1.CDS.1"/>
    <property type="gene ID" value="Kaladp0041s0017.v1.1"/>
</dbReference>
<dbReference type="Gramene" id="Kaladp0041s0017.5.v1.1">
    <property type="protein sequence ID" value="Kaladp0041s0017.5.v1.1.CDS.1"/>
    <property type="gene ID" value="Kaladp0041s0017.v1.1"/>
</dbReference>
<evidence type="ECO:0000313" key="10">
    <source>
        <dbReference type="Proteomes" id="UP000594263"/>
    </source>
</evidence>
<dbReference type="SMART" id="SM00154">
    <property type="entry name" value="ZnF_AN1"/>
    <property type="match status" value="1"/>
</dbReference>
<reference evidence="9" key="1">
    <citation type="submission" date="2021-01" db="UniProtKB">
        <authorList>
            <consortium name="EnsemblPlants"/>
        </authorList>
    </citation>
    <scope>IDENTIFICATION</scope>
</reference>
<evidence type="ECO:0008006" key="11">
    <source>
        <dbReference type="Google" id="ProtNLM"/>
    </source>
</evidence>
<dbReference type="Gramene" id="Kaladp0041s0017.1.v1.1">
    <property type="protein sequence ID" value="Kaladp0041s0017.1.v1.1.CDS.1"/>
    <property type="gene ID" value="Kaladp0041s0017.v1.1"/>
</dbReference>
<dbReference type="Gramene" id="Kaladp0041s0017.8.v1.1">
    <property type="protein sequence ID" value="Kaladp0041s0017.8.v1.1.CDS.1"/>
    <property type="gene ID" value="Kaladp0041s0017.v1.1"/>
</dbReference>
<dbReference type="InterPro" id="IPR050652">
    <property type="entry name" value="AN1_A20_ZnFinger"/>
</dbReference>
<dbReference type="PANTHER" id="PTHR10634">
    <property type="entry name" value="AN1-TYPE ZINC FINGER PROTEIN"/>
    <property type="match status" value="1"/>
</dbReference>
<dbReference type="Pfam" id="PF01428">
    <property type="entry name" value="zf-AN1"/>
    <property type="match status" value="1"/>
</dbReference>
<keyword evidence="4" id="KW-0862">Zinc</keyword>
<dbReference type="EnsemblPlants" id="Kaladp0041s0017.10.v1.1">
    <property type="protein sequence ID" value="Kaladp0041s0017.10.v1.1.CDS.1"/>
    <property type="gene ID" value="Kaladp0041s0017.v1.1"/>
</dbReference>
<dbReference type="Gramene" id="Kaladp0041s0017.6.v1.1">
    <property type="protein sequence ID" value="Kaladp0041s0017.6.v1.1.CDS.1"/>
    <property type="gene ID" value="Kaladp0041s0017.v1.1"/>
</dbReference>
<dbReference type="Gramene" id="Kaladp0041s0017.9.v1.1">
    <property type="protein sequence ID" value="Kaladp0041s0017.9.v1.1.CDS.1"/>
    <property type="gene ID" value="Kaladp0041s0017.v1.1"/>
</dbReference>
<evidence type="ECO:0000259" key="7">
    <source>
        <dbReference type="PROSITE" id="PS51036"/>
    </source>
</evidence>
<dbReference type="EnsemblPlants" id="Kaladp0041s0017.1.v1.1">
    <property type="protein sequence ID" value="Kaladp0041s0017.1.v1.1.CDS.1"/>
    <property type="gene ID" value="Kaladp0041s0017.v1.1"/>
</dbReference>
<feature type="region of interest" description="Disordered" evidence="6">
    <location>
        <begin position="78"/>
        <end position="104"/>
    </location>
</feature>
<dbReference type="EnsemblPlants" id="Kaladp0041s0017.7.v1.1">
    <property type="protein sequence ID" value="Kaladp0041s0017.7.v1.1.CDS.1"/>
    <property type="gene ID" value="Kaladp0041s0017.v1.1"/>
</dbReference>
<accession>A0A7N0TPH2</accession>
<name>A0A7N0TPH2_KALFE</name>
<dbReference type="AlphaFoldDB" id="A0A7N0TPH2"/>
<evidence type="ECO:0000256" key="6">
    <source>
        <dbReference type="SAM" id="MobiDB-lite"/>
    </source>
</evidence>
<evidence type="ECO:0000256" key="5">
    <source>
        <dbReference type="PROSITE-ProRule" id="PRU00449"/>
    </source>
</evidence>
<protein>
    <recommendedName>
        <fullName evidence="11">Zinc finger A20 and AN1 domain-containing stress-associated protein 8</fullName>
    </recommendedName>
</protein>
<dbReference type="SMART" id="SM00259">
    <property type="entry name" value="ZnF_A20"/>
    <property type="match status" value="1"/>
</dbReference>
<evidence type="ECO:0000259" key="8">
    <source>
        <dbReference type="PROSITE" id="PS51039"/>
    </source>
</evidence>
<dbReference type="EnsemblPlants" id="Kaladp0041s0017.5.v1.1">
    <property type="protein sequence ID" value="Kaladp0041s0017.5.v1.1.CDS.1"/>
    <property type="gene ID" value="Kaladp0041s0017.v1.1"/>
</dbReference>
<dbReference type="EnsemblPlants" id="Kaladp0041s0017.2.v1.1">
    <property type="protein sequence ID" value="Kaladp0041s0017.2.v1.1.CDS.1"/>
    <property type="gene ID" value="Kaladp0041s0017.v1.1"/>
</dbReference>